<keyword evidence="2" id="KW-1185">Reference proteome</keyword>
<reference evidence="1" key="1">
    <citation type="submission" date="2021-06" db="EMBL/GenBank/DDBJ databases">
        <authorList>
            <person name="Kallberg Y."/>
            <person name="Tangrot J."/>
            <person name="Rosling A."/>
        </authorList>
    </citation>
    <scope>NUCLEOTIDE SEQUENCE</scope>
    <source>
        <strain evidence="1">BR232B</strain>
    </source>
</reference>
<dbReference type="AlphaFoldDB" id="A0A9N9F8K6"/>
<comment type="caution">
    <text evidence="1">The sequence shown here is derived from an EMBL/GenBank/DDBJ whole genome shotgun (WGS) entry which is preliminary data.</text>
</comment>
<accession>A0A9N9F8K6</accession>
<organism evidence="1 2">
    <name type="scientific">Paraglomus brasilianum</name>
    <dbReference type="NCBI Taxonomy" id="144538"/>
    <lineage>
        <taxon>Eukaryota</taxon>
        <taxon>Fungi</taxon>
        <taxon>Fungi incertae sedis</taxon>
        <taxon>Mucoromycota</taxon>
        <taxon>Glomeromycotina</taxon>
        <taxon>Glomeromycetes</taxon>
        <taxon>Paraglomerales</taxon>
        <taxon>Paraglomeraceae</taxon>
        <taxon>Paraglomus</taxon>
    </lineage>
</organism>
<dbReference type="GO" id="GO:0055105">
    <property type="term" value="F:ubiquitin-protein transferase inhibitor activity"/>
    <property type="evidence" value="ECO:0007669"/>
    <property type="project" value="TreeGrafter"/>
</dbReference>
<dbReference type="Proteomes" id="UP000789739">
    <property type="component" value="Unassembled WGS sequence"/>
</dbReference>
<dbReference type="PANTHER" id="PTHR15430:SF1">
    <property type="entry name" value="GLOMULIN"/>
    <property type="match status" value="1"/>
</dbReference>
<name>A0A9N9F8K6_9GLOM</name>
<sequence length="1003" mass="116266">MNRLQENIKSLEASAQACLEAADDQTQFYERCHDFTTSINKHLAAAQPDQVQVLTYLKQTLFPTQPPARLTKVVQNISWDLFRLVIPFVENEADTSKIAQEIIRSIADFGRPREIYMAGIEILTLLEWNGKEQQALKRVEVVSKVLMIERRSLIKFLPDAAKAYIRIWRCLKIVDSVLKDRMLSHLILVSEWFTSLFNFIDCKTDLTLSSAPSDDVNYEYYIATYYLIHAIECYVDAYSIPMSEMYYERFHPKYYRIPGKAKAGDSIRSEDKENLEKLIRLAINNYVTTNQLLNYYVYHNDVSEVDYRHERRERSESGKVFYHRAFYIGRHHLVVLCVCYLLSNTSVIEDNAATDNIAVMDPEEIDADSCEQITKRIPQALHYLVLTSEEKERLVADRTLLVLIFLVERIEENSITNEYLDQELSGADVQASILIKVIASFASTSSNESLRFIAFQLLSRVIAICTDDAKVFLLNELLNTCPFETMRCATIGLVKEIVANSLERASQVKPYSSIFASTYMVETFFPRILRFDPPTVIRDESDFMEKYSYIIHGLNFYLFVLMRDVQNLTGVWDDIQIRDTNKEFLDPLEKKVREWVKSLEEKSRKFEETLTDICQVDLQSQLDACSETSEVKLTPVQEYQALHNKVNNLYILENVLASMNLQRPFPDNVLFCIFQQFPDNDAGEDALCSCTLVNRQWFSIAAKFYWLRPFSSTSKTKRGMVSVRAFLSLLNSVERREISVKLPEKWINPTIAYPSYVKDLDICGLIHDVYEWLWLQLDKLLQPKKRVMVIYSAVHAILKMLKRYSVNLNTLIIHKTDFLHEVDDILQVLLDPEIHELVLPIRSLRVYVNAYWNMKVATPILSLVNDCKFITQVSISIERTKHTPRPLTKFIRTHPGFEVLRLRLFFIYEARAFKQIVSTIAFHSKTLRHLELAWIDFCGSGPLHMIAACQQLEILKIMMCRKISVKAAEPLINAKFPCLKSVEVSGCDCPELEQWAQTVNERN</sequence>
<protein>
    <submittedName>
        <fullName evidence="1">11128_t:CDS:1</fullName>
    </submittedName>
</protein>
<proteinExistence type="predicted"/>
<dbReference type="SUPFAM" id="SSF52047">
    <property type="entry name" value="RNI-like"/>
    <property type="match status" value="1"/>
</dbReference>
<dbReference type="InterPro" id="IPR032675">
    <property type="entry name" value="LRR_dom_sf"/>
</dbReference>
<dbReference type="InterPro" id="IPR013877">
    <property type="entry name" value="YAP-bd/ALF4/Glomulin"/>
</dbReference>
<evidence type="ECO:0000313" key="1">
    <source>
        <dbReference type="EMBL" id="CAG8516175.1"/>
    </source>
</evidence>
<dbReference type="PANTHER" id="PTHR15430">
    <property type="entry name" value="GLOMULIN"/>
    <property type="match status" value="1"/>
</dbReference>
<dbReference type="GO" id="GO:0005737">
    <property type="term" value="C:cytoplasm"/>
    <property type="evidence" value="ECO:0007669"/>
    <property type="project" value="TreeGrafter"/>
</dbReference>
<dbReference type="Pfam" id="PF08568">
    <property type="entry name" value="Kinetochor_Ybp2"/>
    <property type="match status" value="2"/>
</dbReference>
<gene>
    <name evidence="1" type="ORF">PBRASI_LOCUS3377</name>
</gene>
<dbReference type="InterPro" id="IPR019516">
    <property type="entry name" value="Glomulin/ALF4"/>
</dbReference>
<evidence type="ECO:0000313" key="2">
    <source>
        <dbReference type="Proteomes" id="UP000789739"/>
    </source>
</evidence>
<dbReference type="Gene3D" id="3.80.10.10">
    <property type="entry name" value="Ribonuclease Inhibitor"/>
    <property type="match status" value="1"/>
</dbReference>
<dbReference type="OrthoDB" id="5396786at2759"/>
<dbReference type="EMBL" id="CAJVPI010000301">
    <property type="protein sequence ID" value="CAG8516175.1"/>
    <property type="molecule type" value="Genomic_DNA"/>
</dbReference>
<feature type="non-terminal residue" evidence="1">
    <location>
        <position position="1003"/>
    </location>
</feature>